<protein>
    <submittedName>
        <fullName evidence="1">Uncharacterized protein</fullName>
    </submittedName>
</protein>
<comment type="caution">
    <text evidence="1">The sequence shown here is derived from an EMBL/GenBank/DDBJ whole genome shotgun (WGS) entry which is preliminary data.</text>
</comment>
<name>A0AAN8FMF6_TRICO</name>
<sequence length="179" mass="20177">MNYLESYARRIPRAYQNRPLLSPLSSFVHATITFRFKLTCLNPTLVVGPLLIDEEGASVTVIRRFLNGEMPAVPKVNLALVDVRDVAKAHLIAMKCPETDGERILITSQPSFWFRDIARILGKEFRHQGGSTKDPFNVCFLVETVLVDDKTDDDKARISLPSINSALKRSKLSTIHFHV</sequence>
<proteinExistence type="predicted"/>
<dbReference type="Gene3D" id="3.40.50.720">
    <property type="entry name" value="NAD(P)-binding Rossmann-like Domain"/>
    <property type="match status" value="1"/>
</dbReference>
<dbReference type="InterPro" id="IPR036291">
    <property type="entry name" value="NAD(P)-bd_dom_sf"/>
</dbReference>
<evidence type="ECO:0000313" key="2">
    <source>
        <dbReference type="Proteomes" id="UP001331761"/>
    </source>
</evidence>
<dbReference type="Proteomes" id="UP001331761">
    <property type="component" value="Unassembled WGS sequence"/>
</dbReference>
<evidence type="ECO:0000313" key="1">
    <source>
        <dbReference type="EMBL" id="KAK5981502.1"/>
    </source>
</evidence>
<dbReference type="AlphaFoldDB" id="A0AAN8FMF6"/>
<reference evidence="1 2" key="1">
    <citation type="submission" date="2019-10" db="EMBL/GenBank/DDBJ databases">
        <title>Assembly and Annotation for the nematode Trichostrongylus colubriformis.</title>
        <authorList>
            <person name="Martin J."/>
        </authorList>
    </citation>
    <scope>NUCLEOTIDE SEQUENCE [LARGE SCALE GENOMIC DNA]</scope>
    <source>
        <strain evidence="1">G859</strain>
        <tissue evidence="1">Whole worm</tissue>
    </source>
</reference>
<gene>
    <name evidence="1" type="ORF">GCK32_018068</name>
</gene>
<keyword evidence="2" id="KW-1185">Reference proteome</keyword>
<dbReference type="EMBL" id="WIXE01006218">
    <property type="protein sequence ID" value="KAK5981502.1"/>
    <property type="molecule type" value="Genomic_DNA"/>
</dbReference>
<accession>A0AAN8FMF6</accession>
<dbReference type="SUPFAM" id="SSF51735">
    <property type="entry name" value="NAD(P)-binding Rossmann-fold domains"/>
    <property type="match status" value="1"/>
</dbReference>
<organism evidence="1 2">
    <name type="scientific">Trichostrongylus colubriformis</name>
    <name type="common">Black scour worm</name>
    <dbReference type="NCBI Taxonomy" id="6319"/>
    <lineage>
        <taxon>Eukaryota</taxon>
        <taxon>Metazoa</taxon>
        <taxon>Ecdysozoa</taxon>
        <taxon>Nematoda</taxon>
        <taxon>Chromadorea</taxon>
        <taxon>Rhabditida</taxon>
        <taxon>Rhabditina</taxon>
        <taxon>Rhabditomorpha</taxon>
        <taxon>Strongyloidea</taxon>
        <taxon>Trichostrongylidae</taxon>
        <taxon>Trichostrongylus</taxon>
    </lineage>
</organism>